<keyword evidence="2" id="KW-1185">Reference proteome</keyword>
<accession>A0A9Q0F2K6</accession>
<sequence>MRMRRRLGLDSASLRTSSGVLKAREGLESAICLAILQGLLRGLAVVMMAPNDMTKRQTTGK</sequence>
<dbReference type="Proteomes" id="UP001141552">
    <property type="component" value="Unassembled WGS sequence"/>
</dbReference>
<evidence type="ECO:0000313" key="1">
    <source>
        <dbReference type="EMBL" id="KAJ4823848.1"/>
    </source>
</evidence>
<name>A0A9Q0F2K6_9ROSI</name>
<gene>
    <name evidence="1" type="ORF">Tsubulata_029438</name>
</gene>
<reference evidence="1" key="2">
    <citation type="journal article" date="2023" name="Plants (Basel)">
        <title>Annotation of the Turnera subulata (Passifloraceae) Draft Genome Reveals the S-Locus Evolved after the Divergence of Turneroideae from Passifloroideae in a Stepwise Manner.</title>
        <authorList>
            <person name="Henning P.M."/>
            <person name="Roalson E.H."/>
            <person name="Mir W."/>
            <person name="McCubbin A.G."/>
            <person name="Shore J.S."/>
        </authorList>
    </citation>
    <scope>NUCLEOTIDE SEQUENCE</scope>
    <source>
        <strain evidence="1">F60SS</strain>
    </source>
</reference>
<dbReference type="EMBL" id="JAKUCV010007341">
    <property type="protein sequence ID" value="KAJ4823848.1"/>
    <property type="molecule type" value="Genomic_DNA"/>
</dbReference>
<dbReference type="AlphaFoldDB" id="A0A9Q0F2K6"/>
<reference evidence="1" key="1">
    <citation type="submission" date="2022-02" db="EMBL/GenBank/DDBJ databases">
        <authorList>
            <person name="Henning P.M."/>
            <person name="McCubbin A.G."/>
            <person name="Shore J.S."/>
        </authorList>
    </citation>
    <scope>NUCLEOTIDE SEQUENCE</scope>
    <source>
        <strain evidence="1">F60SS</strain>
        <tissue evidence="1">Leaves</tissue>
    </source>
</reference>
<evidence type="ECO:0000313" key="2">
    <source>
        <dbReference type="Proteomes" id="UP001141552"/>
    </source>
</evidence>
<proteinExistence type="predicted"/>
<protein>
    <submittedName>
        <fullName evidence="1">Uncharacterized protein</fullName>
    </submittedName>
</protein>
<organism evidence="1 2">
    <name type="scientific">Turnera subulata</name>
    <dbReference type="NCBI Taxonomy" id="218843"/>
    <lineage>
        <taxon>Eukaryota</taxon>
        <taxon>Viridiplantae</taxon>
        <taxon>Streptophyta</taxon>
        <taxon>Embryophyta</taxon>
        <taxon>Tracheophyta</taxon>
        <taxon>Spermatophyta</taxon>
        <taxon>Magnoliopsida</taxon>
        <taxon>eudicotyledons</taxon>
        <taxon>Gunneridae</taxon>
        <taxon>Pentapetalae</taxon>
        <taxon>rosids</taxon>
        <taxon>fabids</taxon>
        <taxon>Malpighiales</taxon>
        <taxon>Passifloraceae</taxon>
        <taxon>Turnera</taxon>
    </lineage>
</organism>
<comment type="caution">
    <text evidence="1">The sequence shown here is derived from an EMBL/GenBank/DDBJ whole genome shotgun (WGS) entry which is preliminary data.</text>
</comment>